<feature type="transmembrane region" description="Helical" evidence="1">
    <location>
        <begin position="70"/>
        <end position="89"/>
    </location>
</feature>
<evidence type="ECO:0000313" key="2">
    <source>
        <dbReference type="EMBL" id="SPT69580.1"/>
    </source>
</evidence>
<keyword evidence="1" id="KW-0472">Membrane</keyword>
<organism evidence="2 3">
    <name type="scientific">Anaerobiospirillum thomasii</name>
    <dbReference type="NCBI Taxonomy" id="179995"/>
    <lineage>
        <taxon>Bacteria</taxon>
        <taxon>Pseudomonadati</taxon>
        <taxon>Pseudomonadota</taxon>
        <taxon>Gammaproteobacteria</taxon>
        <taxon>Aeromonadales</taxon>
        <taxon>Succinivibrionaceae</taxon>
        <taxon>Anaerobiospirillum</taxon>
    </lineage>
</organism>
<sequence length="116" mass="13001">MEDTNQNIPTREDPFDKIKKEKDLALKQAREDAVRREKMIMAKRRVHFFVSSLILTIVLTVAIALYPNGITATFCGILVCIFFCIGVSYQKTINTALLIALAVAAVVGTFYFLLNS</sequence>
<reference evidence="2 3" key="1">
    <citation type="submission" date="2018-06" db="EMBL/GenBank/DDBJ databases">
        <authorList>
            <consortium name="Pathogen Informatics"/>
            <person name="Doyle S."/>
        </authorList>
    </citation>
    <scope>NUCLEOTIDE SEQUENCE [LARGE SCALE GENOMIC DNA]</scope>
    <source>
        <strain evidence="2 3">NCTC13093</strain>
    </source>
</reference>
<dbReference type="Proteomes" id="UP000250086">
    <property type="component" value="Unassembled WGS sequence"/>
</dbReference>
<dbReference type="EMBL" id="UAPV01000001">
    <property type="protein sequence ID" value="SPT69580.1"/>
    <property type="molecule type" value="Genomic_DNA"/>
</dbReference>
<keyword evidence="3" id="KW-1185">Reference proteome</keyword>
<protein>
    <submittedName>
        <fullName evidence="2">Uncharacterized protein</fullName>
    </submittedName>
</protein>
<feature type="transmembrane region" description="Helical" evidence="1">
    <location>
        <begin position="96"/>
        <end position="114"/>
    </location>
</feature>
<keyword evidence="1" id="KW-0812">Transmembrane</keyword>
<evidence type="ECO:0000256" key="1">
    <source>
        <dbReference type="SAM" id="Phobius"/>
    </source>
</evidence>
<name>A0A2X0VPA6_9GAMM</name>
<proteinExistence type="predicted"/>
<accession>A0A2X0VPA6</accession>
<keyword evidence="1" id="KW-1133">Transmembrane helix</keyword>
<evidence type="ECO:0000313" key="3">
    <source>
        <dbReference type="Proteomes" id="UP000250086"/>
    </source>
</evidence>
<gene>
    <name evidence="2" type="ORF">NCTC13093_00958</name>
</gene>
<dbReference type="AlphaFoldDB" id="A0A2X0VPA6"/>
<dbReference type="RefSeq" id="WP_113743737.1">
    <property type="nucleotide sequence ID" value="NZ_UAPU01000007.1"/>
</dbReference>
<feature type="transmembrane region" description="Helical" evidence="1">
    <location>
        <begin position="46"/>
        <end position="64"/>
    </location>
</feature>